<keyword evidence="3" id="KW-0804">Transcription</keyword>
<dbReference type="GO" id="GO:0043565">
    <property type="term" value="F:sequence-specific DNA binding"/>
    <property type="evidence" value="ECO:0007669"/>
    <property type="project" value="InterPro"/>
</dbReference>
<dbReference type="InterPro" id="IPR036388">
    <property type="entry name" value="WH-like_DNA-bd_sf"/>
</dbReference>
<dbReference type="Proteomes" id="UP000609531">
    <property type="component" value="Unassembled WGS sequence"/>
</dbReference>
<dbReference type="PROSITE" id="PS50949">
    <property type="entry name" value="HTH_GNTR"/>
    <property type="match status" value="1"/>
</dbReference>
<name>A0A934IGE8_9HYPH</name>
<dbReference type="InterPro" id="IPR011711">
    <property type="entry name" value="GntR_C"/>
</dbReference>
<dbReference type="Pfam" id="PF07729">
    <property type="entry name" value="FCD"/>
    <property type="match status" value="1"/>
</dbReference>
<dbReference type="PANTHER" id="PTHR43537">
    <property type="entry name" value="TRANSCRIPTIONAL REGULATOR, GNTR FAMILY"/>
    <property type="match status" value="1"/>
</dbReference>
<comment type="caution">
    <text evidence="5">The sequence shown here is derived from an EMBL/GenBank/DDBJ whole genome shotgun (WGS) entry which is preliminary data.</text>
</comment>
<evidence type="ECO:0000313" key="6">
    <source>
        <dbReference type="Proteomes" id="UP000609531"/>
    </source>
</evidence>
<dbReference type="Gene3D" id="1.10.10.10">
    <property type="entry name" value="Winged helix-like DNA-binding domain superfamily/Winged helix DNA-binding domain"/>
    <property type="match status" value="1"/>
</dbReference>
<dbReference type="SUPFAM" id="SSF46785">
    <property type="entry name" value="Winged helix' DNA-binding domain"/>
    <property type="match status" value="1"/>
</dbReference>
<feature type="domain" description="HTH gntR-type" evidence="4">
    <location>
        <begin position="1"/>
        <end position="57"/>
    </location>
</feature>
<dbReference type="GO" id="GO:0003700">
    <property type="term" value="F:DNA-binding transcription factor activity"/>
    <property type="evidence" value="ECO:0007669"/>
    <property type="project" value="InterPro"/>
</dbReference>
<dbReference type="CDD" id="cd07377">
    <property type="entry name" value="WHTH_GntR"/>
    <property type="match status" value="1"/>
</dbReference>
<dbReference type="SUPFAM" id="SSF48008">
    <property type="entry name" value="GntR ligand-binding domain-like"/>
    <property type="match status" value="1"/>
</dbReference>
<dbReference type="InterPro" id="IPR000485">
    <property type="entry name" value="AsnC-type_HTH_dom"/>
</dbReference>
<dbReference type="InterPro" id="IPR036390">
    <property type="entry name" value="WH_DNA-bd_sf"/>
</dbReference>
<dbReference type="InterPro" id="IPR000524">
    <property type="entry name" value="Tscrpt_reg_HTH_GntR"/>
</dbReference>
<dbReference type="SMART" id="SM00345">
    <property type="entry name" value="HTH_GNTR"/>
    <property type="match status" value="1"/>
</dbReference>
<dbReference type="InterPro" id="IPR008920">
    <property type="entry name" value="TF_FadR/GntR_C"/>
</dbReference>
<sequence>MAEIRAGLLKPGHRIREAELAERLNVSRTPIREAIRRLVEKGLLEHNSLGGLAVVRLDRAQVKELYQVRGILEASAAELAARYATEEDTNRIANLAEACANAETAAAAAHYNTLFHEAIHACCRNRYLESLQVRFTDWLSLLPGTTFSVTGRIKSAFGDHMRIVDAIRAGDAEAAHRAGHDHIVEAYRIRIAMMFPDDPPDGIS</sequence>
<keyword evidence="1" id="KW-0805">Transcription regulation</keyword>
<dbReference type="PRINTS" id="PR00035">
    <property type="entry name" value="HTHGNTR"/>
</dbReference>
<dbReference type="AlphaFoldDB" id="A0A934IGE8"/>
<evidence type="ECO:0000256" key="2">
    <source>
        <dbReference type="ARBA" id="ARBA00023125"/>
    </source>
</evidence>
<gene>
    <name evidence="5" type="ORF">JCR33_02360</name>
</gene>
<dbReference type="Pfam" id="PF00392">
    <property type="entry name" value="GntR"/>
    <property type="match status" value="1"/>
</dbReference>
<keyword evidence="6" id="KW-1185">Reference proteome</keyword>
<dbReference type="PRINTS" id="PR00033">
    <property type="entry name" value="HTHASNC"/>
</dbReference>
<dbReference type="EMBL" id="JAEKJA010000001">
    <property type="protein sequence ID" value="MBJ3774511.1"/>
    <property type="molecule type" value="Genomic_DNA"/>
</dbReference>
<organism evidence="5 6">
    <name type="scientific">Acuticoccus mangrovi</name>
    <dbReference type="NCBI Taxonomy" id="2796142"/>
    <lineage>
        <taxon>Bacteria</taxon>
        <taxon>Pseudomonadati</taxon>
        <taxon>Pseudomonadota</taxon>
        <taxon>Alphaproteobacteria</taxon>
        <taxon>Hyphomicrobiales</taxon>
        <taxon>Amorphaceae</taxon>
        <taxon>Acuticoccus</taxon>
    </lineage>
</organism>
<reference evidence="5" key="1">
    <citation type="submission" date="2020-12" db="EMBL/GenBank/DDBJ databases">
        <title>Bacterial taxonomy.</title>
        <authorList>
            <person name="Pan X."/>
        </authorList>
    </citation>
    <scope>NUCLEOTIDE SEQUENCE</scope>
    <source>
        <strain evidence="5">B2012</strain>
    </source>
</reference>
<evidence type="ECO:0000256" key="3">
    <source>
        <dbReference type="ARBA" id="ARBA00023163"/>
    </source>
</evidence>
<dbReference type="Gene3D" id="1.20.120.530">
    <property type="entry name" value="GntR ligand-binding domain-like"/>
    <property type="match status" value="1"/>
</dbReference>
<evidence type="ECO:0000259" key="4">
    <source>
        <dbReference type="PROSITE" id="PS50949"/>
    </source>
</evidence>
<evidence type="ECO:0000313" key="5">
    <source>
        <dbReference type="EMBL" id="MBJ3774511.1"/>
    </source>
</evidence>
<protein>
    <submittedName>
        <fullName evidence="5">GntR family transcriptional regulator</fullName>
    </submittedName>
</protein>
<dbReference type="SMART" id="SM00895">
    <property type="entry name" value="FCD"/>
    <property type="match status" value="1"/>
</dbReference>
<accession>A0A934IGE8</accession>
<proteinExistence type="predicted"/>
<evidence type="ECO:0000256" key="1">
    <source>
        <dbReference type="ARBA" id="ARBA00023015"/>
    </source>
</evidence>
<keyword evidence="2" id="KW-0238">DNA-binding</keyword>
<dbReference type="PANTHER" id="PTHR43537:SF49">
    <property type="entry name" value="TRANSCRIPTIONAL REGULATORY PROTEIN"/>
    <property type="match status" value="1"/>
</dbReference>